<organism evidence="1">
    <name type="scientific">Glycine soja</name>
    <name type="common">Wild soybean</name>
    <dbReference type="NCBI Taxonomy" id="3848"/>
    <lineage>
        <taxon>Eukaryota</taxon>
        <taxon>Viridiplantae</taxon>
        <taxon>Streptophyta</taxon>
        <taxon>Embryophyta</taxon>
        <taxon>Tracheophyta</taxon>
        <taxon>Spermatophyta</taxon>
        <taxon>Magnoliopsida</taxon>
        <taxon>eudicotyledons</taxon>
        <taxon>Gunneridae</taxon>
        <taxon>Pentapetalae</taxon>
        <taxon>rosids</taxon>
        <taxon>fabids</taxon>
        <taxon>Fabales</taxon>
        <taxon>Fabaceae</taxon>
        <taxon>Papilionoideae</taxon>
        <taxon>50 kb inversion clade</taxon>
        <taxon>NPAAA clade</taxon>
        <taxon>indigoferoid/millettioid clade</taxon>
        <taxon>Phaseoleae</taxon>
        <taxon>Glycine</taxon>
        <taxon>Glycine subgen. Soja</taxon>
    </lineage>
</organism>
<gene>
    <name evidence="1" type="ORF">glysoja_025550</name>
</gene>
<name>A0A0B2R267_GLYSO</name>
<reference evidence="1" key="1">
    <citation type="submission" date="2014-07" db="EMBL/GenBank/DDBJ databases">
        <title>Identification of a novel salt tolerance gene in wild soybean by whole-genome sequencing.</title>
        <authorList>
            <person name="Lam H.-M."/>
            <person name="Qi X."/>
            <person name="Li M.-W."/>
            <person name="Liu X."/>
            <person name="Xie M."/>
            <person name="Ni M."/>
            <person name="Xu X."/>
        </authorList>
    </citation>
    <scope>NUCLEOTIDE SEQUENCE [LARGE SCALE GENOMIC DNA]</scope>
    <source>
        <tissue evidence="1">Root</tissue>
    </source>
</reference>
<accession>A0A0B2R267</accession>
<dbReference type="Proteomes" id="UP000053555">
    <property type="component" value="Unassembled WGS sequence"/>
</dbReference>
<dbReference type="EMBL" id="KN653085">
    <property type="protein sequence ID" value="KHN27745.1"/>
    <property type="molecule type" value="Genomic_DNA"/>
</dbReference>
<sequence length="74" mass="8755">MRAHQIGWQEHDLQQHFVLTRSVVTIRRHIFIADVMQEMMEHNNPLVLPAAALNFLFGSKKYVPVQRAYGRRKQ</sequence>
<evidence type="ECO:0000313" key="1">
    <source>
        <dbReference type="EMBL" id="KHN27745.1"/>
    </source>
</evidence>
<dbReference type="AlphaFoldDB" id="A0A0B2R267"/>
<proteinExistence type="predicted"/>
<protein>
    <submittedName>
        <fullName evidence="1">Uncharacterized protein</fullName>
    </submittedName>
</protein>